<reference evidence="1 2" key="1">
    <citation type="submission" date="2019-03" db="EMBL/GenBank/DDBJ databases">
        <title>Genomic Encyclopedia of Type Strains, Phase IV (KMG-IV): sequencing the most valuable type-strain genomes for metagenomic binning, comparative biology and taxonomic classification.</title>
        <authorList>
            <person name="Goeker M."/>
        </authorList>
    </citation>
    <scope>NUCLEOTIDE SEQUENCE [LARGE SCALE GENOMIC DNA]</scope>
    <source>
        <strain evidence="1 2">DSM 44684</strain>
    </source>
</reference>
<keyword evidence="2" id="KW-1185">Reference proteome</keyword>
<protein>
    <recommendedName>
        <fullName evidence="3">Killing trait domain-containing protein</fullName>
    </recommendedName>
</protein>
<comment type="caution">
    <text evidence="1">The sequence shown here is derived from an EMBL/GenBank/DDBJ whole genome shotgun (WGS) entry which is preliminary data.</text>
</comment>
<dbReference type="Proteomes" id="UP000294856">
    <property type="component" value="Unassembled WGS sequence"/>
</dbReference>
<organism evidence="1 2">
    <name type="scientific">Nocardia alba</name>
    <dbReference type="NCBI Taxonomy" id="225051"/>
    <lineage>
        <taxon>Bacteria</taxon>
        <taxon>Bacillati</taxon>
        <taxon>Actinomycetota</taxon>
        <taxon>Actinomycetes</taxon>
        <taxon>Mycobacteriales</taxon>
        <taxon>Nocardiaceae</taxon>
        <taxon>Nocardia</taxon>
    </lineage>
</organism>
<sequence length="39" mass="3916">MLYNITENSSGSADSNLLTLLLGLLTSSISTGSVQGSGN</sequence>
<accession>A0A4R1G1A6</accession>
<proteinExistence type="predicted"/>
<gene>
    <name evidence="1" type="ORF">DFR71_1339</name>
</gene>
<name>A0A4R1G1A6_9NOCA</name>
<evidence type="ECO:0000313" key="1">
    <source>
        <dbReference type="EMBL" id="TCK00341.1"/>
    </source>
</evidence>
<dbReference type="EMBL" id="SMFR01000001">
    <property type="protein sequence ID" value="TCK00341.1"/>
    <property type="molecule type" value="Genomic_DNA"/>
</dbReference>
<dbReference type="STRING" id="1210063.GCA_001612665_02937"/>
<evidence type="ECO:0000313" key="2">
    <source>
        <dbReference type="Proteomes" id="UP000294856"/>
    </source>
</evidence>
<evidence type="ECO:0008006" key="3">
    <source>
        <dbReference type="Google" id="ProtNLM"/>
    </source>
</evidence>
<dbReference type="AlphaFoldDB" id="A0A4R1G1A6"/>